<protein>
    <submittedName>
        <fullName evidence="1">Noncanonical pyrimidine nucleotidase, YjjG family</fullName>
    </submittedName>
</protein>
<dbReference type="PANTHER" id="PTHR47478">
    <property type="match status" value="1"/>
</dbReference>
<dbReference type="SFLD" id="SFLDS00003">
    <property type="entry name" value="Haloacid_Dehalogenase"/>
    <property type="match status" value="1"/>
</dbReference>
<gene>
    <name evidence="1" type="ORF">FKR84_11520</name>
</gene>
<dbReference type="GO" id="GO:0008253">
    <property type="term" value="F:5'-nucleotidase activity"/>
    <property type="evidence" value="ECO:0007669"/>
    <property type="project" value="InterPro"/>
</dbReference>
<dbReference type="EMBL" id="VIAR01000013">
    <property type="protein sequence ID" value="TQD34890.1"/>
    <property type="molecule type" value="Genomic_DNA"/>
</dbReference>
<dbReference type="Pfam" id="PF13419">
    <property type="entry name" value="HAD_2"/>
    <property type="match status" value="1"/>
</dbReference>
<dbReference type="Proteomes" id="UP000317169">
    <property type="component" value="Unassembled WGS sequence"/>
</dbReference>
<dbReference type="NCBIfam" id="TIGR01509">
    <property type="entry name" value="HAD-SF-IA-v3"/>
    <property type="match status" value="1"/>
</dbReference>
<dbReference type="InterPro" id="IPR006439">
    <property type="entry name" value="HAD-SF_hydro_IA"/>
</dbReference>
<dbReference type="SUPFAM" id="SSF56784">
    <property type="entry name" value="HAD-like"/>
    <property type="match status" value="1"/>
</dbReference>
<comment type="caution">
    <text evidence="1">The sequence shown here is derived from an EMBL/GenBank/DDBJ whole genome shotgun (WGS) entry which is preliminary data.</text>
</comment>
<dbReference type="InterPro" id="IPR023198">
    <property type="entry name" value="PGP-like_dom2"/>
</dbReference>
<dbReference type="SFLD" id="SFLDG01129">
    <property type="entry name" value="C1.5:_HAD__Beta-PGM__Phosphata"/>
    <property type="match status" value="1"/>
</dbReference>
<name>A0A507ZBF7_9FLAO</name>
<dbReference type="InterPro" id="IPR036412">
    <property type="entry name" value="HAD-like_sf"/>
</dbReference>
<reference evidence="1 2" key="1">
    <citation type="submission" date="2019-06" db="EMBL/GenBank/DDBJ databases">
        <title>Flavibacter putida gen. nov., sp. nov., a novel marine bacterium of the family Flavobacteriaceae isolated from coastal seawater.</title>
        <authorList>
            <person name="Feng X."/>
        </authorList>
    </citation>
    <scope>NUCLEOTIDE SEQUENCE [LARGE SCALE GENOMIC DNA]</scope>
    <source>
        <strain evidence="1 2">PLHSN227</strain>
    </source>
</reference>
<dbReference type="Gene3D" id="3.40.50.1000">
    <property type="entry name" value="HAD superfamily/HAD-like"/>
    <property type="match status" value="1"/>
</dbReference>
<dbReference type="SFLD" id="SFLDG01135">
    <property type="entry name" value="C1.5.6:_HAD__Beta-PGM__Phospha"/>
    <property type="match status" value="1"/>
</dbReference>
<sequence>MKPNNITDIFFDLDHTLWDFERNSALAFQTIFKKNSIAINLDTFLDAYVPINLSYWKMYREGKINKEDLRYQRLNEAFLHIKQEHPAETVNKLAADYINHLPDNNHLFEHVTPTLDYLQQKYNLHIITNGFDEVQFKKLRKSKIEHYFKSVTTSETAGVKKPDPLIFETALKQAKASANTSLMIGDNLEADILGAEKLGWQTIFFDLHGEEHNGIKIDSIKKLTELL</sequence>
<accession>A0A507ZBF7</accession>
<organism evidence="1 2">
    <name type="scientific">Haloflavibacter putidus</name>
    <dbReference type="NCBI Taxonomy" id="2576776"/>
    <lineage>
        <taxon>Bacteria</taxon>
        <taxon>Pseudomonadati</taxon>
        <taxon>Bacteroidota</taxon>
        <taxon>Flavobacteriia</taxon>
        <taxon>Flavobacteriales</taxon>
        <taxon>Flavobacteriaceae</taxon>
        <taxon>Haloflavibacter</taxon>
    </lineage>
</organism>
<dbReference type="PRINTS" id="PR00413">
    <property type="entry name" value="HADHALOGNASE"/>
</dbReference>
<dbReference type="AlphaFoldDB" id="A0A507ZBF7"/>
<dbReference type="InterPro" id="IPR011951">
    <property type="entry name" value="HAD-SF_hydro_IA_YjjG/PynA"/>
</dbReference>
<evidence type="ECO:0000313" key="1">
    <source>
        <dbReference type="EMBL" id="TQD34890.1"/>
    </source>
</evidence>
<dbReference type="InterPro" id="IPR041492">
    <property type="entry name" value="HAD_2"/>
</dbReference>
<dbReference type="NCBIfam" id="TIGR02254">
    <property type="entry name" value="YjjG_YfnB"/>
    <property type="match status" value="1"/>
</dbReference>
<dbReference type="NCBIfam" id="TIGR01549">
    <property type="entry name" value="HAD-SF-IA-v1"/>
    <property type="match status" value="1"/>
</dbReference>
<evidence type="ECO:0000313" key="2">
    <source>
        <dbReference type="Proteomes" id="UP000317169"/>
    </source>
</evidence>
<proteinExistence type="predicted"/>
<dbReference type="OrthoDB" id="9802350at2"/>
<dbReference type="Gene3D" id="1.10.150.240">
    <property type="entry name" value="Putative phosphatase, domain 2"/>
    <property type="match status" value="1"/>
</dbReference>
<dbReference type="PANTHER" id="PTHR47478:SF1">
    <property type="entry name" value="PYRIMIDINE 5'-NUCLEOTIDASE YJJG"/>
    <property type="match status" value="1"/>
</dbReference>
<keyword evidence="2" id="KW-1185">Reference proteome</keyword>
<dbReference type="InterPro" id="IPR023214">
    <property type="entry name" value="HAD_sf"/>
</dbReference>
<dbReference type="InterPro" id="IPR052550">
    <property type="entry name" value="Pyrimidine_5'-ntase_YjjG"/>
</dbReference>